<dbReference type="Gene3D" id="2.60.40.1190">
    <property type="match status" value="1"/>
</dbReference>
<dbReference type="Gene3D" id="2.60.40.2700">
    <property type="match status" value="1"/>
</dbReference>
<comment type="caution">
    <text evidence="9">The sequence shown here is derived from an EMBL/GenBank/DDBJ whole genome shotgun (WGS) entry which is preliminary data.</text>
</comment>
<dbReference type="Gene3D" id="2.60.40.10">
    <property type="entry name" value="Immunoglobulins"/>
    <property type="match status" value="1"/>
</dbReference>
<evidence type="ECO:0000256" key="5">
    <source>
        <dbReference type="SAM" id="SignalP"/>
    </source>
</evidence>
<dbReference type="Pfam" id="PF03442">
    <property type="entry name" value="CBM_X2"/>
    <property type="match status" value="1"/>
</dbReference>
<evidence type="ECO:0000256" key="4">
    <source>
        <dbReference type="ARBA" id="ARBA00023326"/>
    </source>
</evidence>
<sequence length="1218" mass="129972">MRKLVTILTLAALIFSMIPLSTQEAEAATVTVLSENFESTAVGQVPAGWVATASPNLVSVVADTYGNRSLSTTENNNGTANTATYNFATPITTSFSVDLRAKTSSIVSDFEGYFLALKDASGAKVVELLFFGSTISRRTIGTTDKATVKSGIVANQWYNIHVDVDMTAKKYSVAIDGVPIASAANIALYTPAATEVFQYAFSSYRYRTGTIAVDDMLIVKESGGVPANQAPTAVTLNVYGTPLPGNTLTGNYTFSDAESDLEGTSIYKWYRGNQANGSDRTAITNAGTREYIVAAEDIGKFLFFGVTPVAQQGTTTGSHVVSTGVYVSQPPTSPQAGTVIGNTISFDSSNRFVDDLTSFSKVFSYKGTTINSGGAVGVAGDLSYSAGMNDLKSLDMEVTYNKWTLNFTVQNELSVYEAVYNSQTGTFENGKKVNLLRKLRPELMTSGVQYVKATYSTAEPITPGTQYLRVILPQSGFYGDTATANDFRIDQITIESSLSTSAPLGGYLIDDASNFAMYTAGSDTSNLQVVNPTSIADIRTFGTTSYIKRKDPTVASMMTYAAPAGKDFKNAYVEGYYFGNLPSSQAMEIWTSTNGTDFTVYNIAGVYKHPAFGSLANNSIPDVLQANYLPPGVKFVRVKLVGNITNGFPYLTKMAFGYGAEVPVNPIDTDIVIKQASGEIVLDGVVDTDSIGNPTGEWAGSELLRIAGVTDNNGDKHSADIYFKYDERKLYLGAKIKDPTPMINTKTGTGIWNGDVLELFMGAEDLDYTQYPDKKGTMLPTDIQLVLGSGIEFGYQSYMSINGVNSKPSVFMELKKDTDGKGYTMEAAIPLHALGLSQPWTGKPFILNAFLSDGGFASRGQWGWTINGEVNKKVRGNFGKIAFEPSTPPASEMQVTAVVDPSTQFVTLSGQTVHVNNKYVTMAVQNEAGATITLDQTVSDVDGKFSFQIDLSRLANGKGAYTVKVGGQGIQVPQTAAFTVGDATSTISPVTASFDKNAAIQADVSVAMNLYGNTLTAIKNGTHVLAAGTDYVVNGTQVMLNKSYLATLPIGNSSLSFEFSSGAVSSFSLQVVNTIYSNEDVRITVTSDALQVSMPVEDFSANGKKKMDIKSDDLTLSIPAEVVQHVAALTAGSEGIHALATFNITPLAAPEFQGIAKVNSDNHSYVVTLTSPSGLNQSVTPIDEPITLRLDLKGNAAAKRAAIDYILEYGLLSYIGGQ</sequence>
<keyword evidence="1 5" id="KW-0732">Signal</keyword>
<evidence type="ECO:0000259" key="7">
    <source>
        <dbReference type="Pfam" id="PF06452"/>
    </source>
</evidence>
<feature type="signal peptide" evidence="5">
    <location>
        <begin position="1"/>
        <end position="27"/>
    </location>
</feature>
<evidence type="ECO:0000259" key="8">
    <source>
        <dbReference type="Pfam" id="PF23197"/>
    </source>
</evidence>
<accession>A0ABU1NQV1</accession>
<reference evidence="9 10" key="1">
    <citation type="submission" date="2023-07" db="EMBL/GenBank/DDBJ databases">
        <title>Sorghum-associated microbial communities from plants grown in Nebraska, USA.</title>
        <authorList>
            <person name="Schachtman D."/>
        </authorList>
    </citation>
    <scope>NUCLEOTIDE SEQUENCE [LARGE SCALE GENOMIC DNA]</scope>
    <source>
        <strain evidence="9 10">CC258</strain>
    </source>
</reference>
<dbReference type="InterPro" id="IPR056284">
    <property type="entry name" value="AIR9-like_A9"/>
</dbReference>
<evidence type="ECO:0000256" key="3">
    <source>
        <dbReference type="ARBA" id="ARBA00023277"/>
    </source>
</evidence>
<dbReference type="SUPFAM" id="SSF81296">
    <property type="entry name" value="E set domains"/>
    <property type="match status" value="1"/>
</dbReference>
<keyword evidence="3" id="KW-0119">Carbohydrate metabolism</keyword>
<evidence type="ECO:0000256" key="2">
    <source>
        <dbReference type="ARBA" id="ARBA00023001"/>
    </source>
</evidence>
<dbReference type="Pfam" id="PF23197">
    <property type="entry name" value="IG_AIR9"/>
    <property type="match status" value="1"/>
</dbReference>
<dbReference type="Proteomes" id="UP001267290">
    <property type="component" value="Unassembled WGS sequence"/>
</dbReference>
<keyword evidence="2" id="KW-0136">Cellulose degradation</keyword>
<dbReference type="InterPro" id="IPR010502">
    <property type="entry name" value="Carb-bd_dom_fam9"/>
</dbReference>
<organism evidence="9 10">
    <name type="scientific">Paenibacillus qinlingensis</name>
    <dbReference type="NCBI Taxonomy" id="1837343"/>
    <lineage>
        <taxon>Bacteria</taxon>
        <taxon>Bacillati</taxon>
        <taxon>Bacillota</taxon>
        <taxon>Bacilli</taxon>
        <taxon>Bacillales</taxon>
        <taxon>Paenibacillaceae</taxon>
        <taxon>Paenibacillus</taxon>
    </lineage>
</organism>
<evidence type="ECO:0000313" key="9">
    <source>
        <dbReference type="EMBL" id="MDR6549855.1"/>
    </source>
</evidence>
<dbReference type="SUPFAM" id="SSF49344">
    <property type="entry name" value="CBD9-like"/>
    <property type="match status" value="1"/>
</dbReference>
<dbReference type="RefSeq" id="WP_310224129.1">
    <property type="nucleotide sequence ID" value="NZ_JAVDSB010000001.1"/>
</dbReference>
<proteinExistence type="predicted"/>
<protein>
    <submittedName>
        <fullName evidence="9">Uncharacterized protein</fullName>
    </submittedName>
</protein>
<gene>
    <name evidence="9" type="ORF">J2736_001038</name>
</gene>
<name>A0ABU1NQV1_9BACL</name>
<keyword evidence="10" id="KW-1185">Reference proteome</keyword>
<feature type="domain" description="AIR9-like A9" evidence="8">
    <location>
        <begin position="236"/>
        <end position="315"/>
    </location>
</feature>
<keyword evidence="4" id="KW-0624">Polysaccharide degradation</keyword>
<dbReference type="InterPro" id="IPR005102">
    <property type="entry name" value="Carbo-bd_X2"/>
</dbReference>
<evidence type="ECO:0000313" key="10">
    <source>
        <dbReference type="Proteomes" id="UP001267290"/>
    </source>
</evidence>
<evidence type="ECO:0000256" key="1">
    <source>
        <dbReference type="ARBA" id="ARBA00022729"/>
    </source>
</evidence>
<dbReference type="Pfam" id="PF06452">
    <property type="entry name" value="CBM9_1"/>
    <property type="match status" value="1"/>
</dbReference>
<feature type="domain" description="Carbohydrate binding X2" evidence="6">
    <location>
        <begin position="987"/>
        <end position="1066"/>
    </location>
</feature>
<feature type="chain" id="PRO_5047060619" evidence="5">
    <location>
        <begin position="28"/>
        <end position="1218"/>
    </location>
</feature>
<evidence type="ECO:0000259" key="6">
    <source>
        <dbReference type="Pfam" id="PF03442"/>
    </source>
</evidence>
<dbReference type="EMBL" id="JAVDSB010000001">
    <property type="protein sequence ID" value="MDR6549855.1"/>
    <property type="molecule type" value="Genomic_DNA"/>
</dbReference>
<feature type="domain" description="Carbohydrate-binding" evidence="7">
    <location>
        <begin position="709"/>
        <end position="838"/>
    </location>
</feature>
<dbReference type="InterPro" id="IPR013783">
    <property type="entry name" value="Ig-like_fold"/>
</dbReference>
<dbReference type="InterPro" id="IPR014756">
    <property type="entry name" value="Ig_E-set"/>
</dbReference>